<keyword evidence="8" id="KW-1185">Reference proteome</keyword>
<keyword evidence="4 6" id="KW-0472">Membrane</keyword>
<evidence type="ECO:0000256" key="6">
    <source>
        <dbReference type="SAM" id="Phobius"/>
    </source>
</evidence>
<dbReference type="GO" id="GO:0016020">
    <property type="term" value="C:membrane"/>
    <property type="evidence" value="ECO:0007669"/>
    <property type="project" value="UniProtKB-SubCell"/>
</dbReference>
<feature type="transmembrane region" description="Helical" evidence="6">
    <location>
        <begin position="69"/>
        <end position="91"/>
    </location>
</feature>
<comment type="subcellular location">
    <subcellularLocation>
        <location evidence="1">Membrane</location>
        <topology evidence="1">Multi-pass membrane protein</topology>
    </subcellularLocation>
</comment>
<name>A0A2T9YM19_9FUNG</name>
<evidence type="ECO:0000256" key="4">
    <source>
        <dbReference type="ARBA" id="ARBA00023136"/>
    </source>
</evidence>
<dbReference type="PANTHER" id="PTHR31794">
    <property type="entry name" value="AUXIN EFFLUX TRANSPORTER FAMILY PROTEIN (EUROFUNG)"/>
    <property type="match status" value="1"/>
</dbReference>
<evidence type="ECO:0000256" key="1">
    <source>
        <dbReference type="ARBA" id="ARBA00004141"/>
    </source>
</evidence>
<evidence type="ECO:0008006" key="9">
    <source>
        <dbReference type="Google" id="ProtNLM"/>
    </source>
</evidence>
<evidence type="ECO:0000313" key="7">
    <source>
        <dbReference type="EMBL" id="PVU93393.1"/>
    </source>
</evidence>
<keyword evidence="3 6" id="KW-1133">Transmembrane helix</keyword>
<sequence>MFIKYLYLASKAIAEVVLVGLCGYYFAKKDVLKKGSLRTLSVLSVELFTPCLLYSKMVETLNPIMLLELWLTPVIYFVYGTLSLLWVYSVGSVLKIDVEYKKLLSVAVFFSNTNTLPLSLIKSILISPGAEFMFKDNLDTPLKMAARGVSYSIIFATLNNLLRWSLGIVLMGGTKKSKAARHRTINSTFHSLNPTPAISPYSFNVGRNPPFYIDTDTNSNEQNGRLLNNTIINSLSFPKISLPANPVFERNSESSAKRDKNNALSIGHIKNLESPGVSSQGNSDTGSNVSLSESRSGTKQTDTKTVRKELHWEDEGTQASISSEFYESTSINESTGLLQEDITLNQSINLRRRVYLNFKENYIKVIDVIKACLTMPVYAIIFGIISVVIPSIKNSLLDTSSPFNIFYSAIDLCGDACVPLVILSLGGQLGQMQKESSFGQQNGKNISFLEKSKMKALALFNLIKEFPNYNTLSTNQPQQYPQSPLNETIPRVFVSYQEETHSTETREHSHSVDISPKNNGDELKKNLTLKIQKSDETCNSSNPIIQTGYETLGNGKVSGQDPEIHNSLRMRQSKNHIVHDEDDTNSISSDLEIENRDYVSNSDQKKGIFIVLFGRFLFVPIFAIIILLYLRSMFPKQAALLVADPVFFFTLLILSATPPAINLITVAQSTGRFENEAGHLLMWSYLLGIFTLSAEVGFFMWLTNRTFNN</sequence>
<evidence type="ECO:0000313" key="8">
    <source>
        <dbReference type="Proteomes" id="UP000245699"/>
    </source>
</evidence>
<feature type="region of interest" description="Disordered" evidence="5">
    <location>
        <begin position="500"/>
        <end position="519"/>
    </location>
</feature>
<comment type="caution">
    <text evidence="7">The sequence shown here is derived from an EMBL/GenBank/DDBJ whole genome shotgun (WGS) entry which is preliminary data.</text>
</comment>
<feature type="transmembrane region" description="Helical" evidence="6">
    <location>
        <begin position="680"/>
        <end position="702"/>
    </location>
</feature>
<dbReference type="AlphaFoldDB" id="A0A2T9YM19"/>
<feature type="region of interest" description="Disordered" evidence="5">
    <location>
        <begin position="270"/>
        <end position="305"/>
    </location>
</feature>
<feature type="transmembrane region" description="Helical" evidence="6">
    <location>
        <begin position="103"/>
        <end position="129"/>
    </location>
</feature>
<evidence type="ECO:0000256" key="3">
    <source>
        <dbReference type="ARBA" id="ARBA00022989"/>
    </source>
</evidence>
<dbReference type="Pfam" id="PF03547">
    <property type="entry name" value="Mem_trans"/>
    <property type="match status" value="2"/>
</dbReference>
<organism evidence="7 8">
    <name type="scientific">Furculomyces boomerangus</name>
    <dbReference type="NCBI Taxonomy" id="61424"/>
    <lineage>
        <taxon>Eukaryota</taxon>
        <taxon>Fungi</taxon>
        <taxon>Fungi incertae sedis</taxon>
        <taxon>Zoopagomycota</taxon>
        <taxon>Kickxellomycotina</taxon>
        <taxon>Harpellomycetes</taxon>
        <taxon>Harpellales</taxon>
        <taxon>Harpellaceae</taxon>
        <taxon>Furculomyces</taxon>
    </lineage>
</organism>
<feature type="transmembrane region" description="Helical" evidence="6">
    <location>
        <begin position="149"/>
        <end position="173"/>
    </location>
</feature>
<gene>
    <name evidence="7" type="ORF">BB559_003293</name>
</gene>
<dbReference type="PANTHER" id="PTHR31794:SF2">
    <property type="entry name" value="AUXIN EFFLUX TRANSPORTER FAMILY PROTEIN (EUROFUNG)"/>
    <property type="match status" value="1"/>
</dbReference>
<reference evidence="7 8" key="1">
    <citation type="journal article" date="2018" name="MBio">
        <title>Comparative Genomics Reveals the Core Gene Toolbox for the Fungus-Insect Symbiosis.</title>
        <authorList>
            <person name="Wang Y."/>
            <person name="Stata M."/>
            <person name="Wang W."/>
            <person name="Stajich J.E."/>
            <person name="White M.M."/>
            <person name="Moncalvo J.M."/>
        </authorList>
    </citation>
    <scope>NUCLEOTIDE SEQUENCE [LARGE SCALE GENOMIC DNA]</scope>
    <source>
        <strain evidence="7 8">AUS-77-4</strain>
    </source>
</reference>
<accession>A0A2T9YM19</accession>
<feature type="transmembrane region" description="Helical" evidence="6">
    <location>
        <begin position="646"/>
        <end position="668"/>
    </location>
</feature>
<dbReference type="OrthoDB" id="191139at2759"/>
<dbReference type="GO" id="GO:0005783">
    <property type="term" value="C:endoplasmic reticulum"/>
    <property type="evidence" value="ECO:0007669"/>
    <property type="project" value="TreeGrafter"/>
</dbReference>
<evidence type="ECO:0000256" key="2">
    <source>
        <dbReference type="ARBA" id="ARBA00022692"/>
    </source>
</evidence>
<keyword evidence="2 6" id="KW-0812">Transmembrane</keyword>
<feature type="transmembrane region" description="Helical" evidence="6">
    <location>
        <begin position="6"/>
        <end position="27"/>
    </location>
</feature>
<protein>
    <recommendedName>
        <fullName evidence="9">Transporter</fullName>
    </recommendedName>
</protein>
<dbReference type="STRING" id="61424.A0A2T9YM19"/>
<dbReference type="InterPro" id="IPR004776">
    <property type="entry name" value="Mem_transp_PIN-like"/>
</dbReference>
<feature type="transmembrane region" description="Helical" evidence="6">
    <location>
        <begin position="404"/>
        <end position="425"/>
    </location>
</feature>
<feature type="transmembrane region" description="Helical" evidence="6">
    <location>
        <begin position="608"/>
        <end position="630"/>
    </location>
</feature>
<feature type="compositionally biased region" description="Basic and acidic residues" evidence="5">
    <location>
        <begin position="500"/>
        <end position="511"/>
    </location>
</feature>
<dbReference type="Proteomes" id="UP000245699">
    <property type="component" value="Unassembled WGS sequence"/>
</dbReference>
<feature type="transmembrane region" description="Helical" evidence="6">
    <location>
        <begin position="368"/>
        <end position="392"/>
    </location>
</feature>
<evidence type="ECO:0000256" key="5">
    <source>
        <dbReference type="SAM" id="MobiDB-lite"/>
    </source>
</evidence>
<feature type="compositionally biased region" description="Polar residues" evidence="5">
    <location>
        <begin position="276"/>
        <end position="300"/>
    </location>
</feature>
<proteinExistence type="predicted"/>
<dbReference type="EMBL" id="MBFT01000323">
    <property type="protein sequence ID" value="PVU93393.1"/>
    <property type="molecule type" value="Genomic_DNA"/>
</dbReference>
<dbReference type="GO" id="GO:0055085">
    <property type="term" value="P:transmembrane transport"/>
    <property type="evidence" value="ECO:0007669"/>
    <property type="project" value="InterPro"/>
</dbReference>